<sequence length="88" mass="9060">MPTAQPAPAAKQAGTGKLRLVSRNVAMSAAEYAVLAEVKEACGAAGFPVKKGELLRIGIALLTSLPLASLQTAMADLPTLKSRTAKKK</sequence>
<dbReference type="AlphaFoldDB" id="A0A2U2HJZ0"/>
<accession>A0A2U2HJZ0</accession>
<comment type="caution">
    <text evidence="1">The sequence shown here is derived from an EMBL/GenBank/DDBJ whole genome shotgun (WGS) entry which is preliminary data.</text>
</comment>
<dbReference type="EMBL" id="PXWF02000225">
    <property type="protein sequence ID" value="PWF47830.1"/>
    <property type="molecule type" value="Genomic_DNA"/>
</dbReference>
<evidence type="ECO:0000313" key="1">
    <source>
        <dbReference type="EMBL" id="PWF47830.1"/>
    </source>
</evidence>
<name>A0A2U2HJZ0_9BURK</name>
<keyword evidence="2" id="KW-1185">Reference proteome</keyword>
<reference evidence="1 2" key="1">
    <citation type="submission" date="2018-04" db="EMBL/GenBank/DDBJ databases">
        <title>Massilia violaceinigra sp. nov., a novel purple-pigmented bacterium isolated from Tianshan glacier, Xinjiang, China.</title>
        <authorList>
            <person name="Wang H."/>
        </authorList>
    </citation>
    <scope>NUCLEOTIDE SEQUENCE [LARGE SCALE GENOMIC DNA]</scope>
    <source>
        <strain evidence="1 2">B448-2</strain>
    </source>
</reference>
<organism evidence="1 2">
    <name type="scientific">Massilia glaciei</name>
    <dbReference type="NCBI Taxonomy" id="1524097"/>
    <lineage>
        <taxon>Bacteria</taxon>
        <taxon>Pseudomonadati</taxon>
        <taxon>Pseudomonadota</taxon>
        <taxon>Betaproteobacteria</taxon>
        <taxon>Burkholderiales</taxon>
        <taxon>Oxalobacteraceae</taxon>
        <taxon>Telluria group</taxon>
        <taxon>Massilia</taxon>
    </lineage>
</organism>
<evidence type="ECO:0000313" key="2">
    <source>
        <dbReference type="Proteomes" id="UP000241421"/>
    </source>
</evidence>
<proteinExistence type="predicted"/>
<gene>
    <name evidence="1" type="ORF">C7C56_013800</name>
</gene>
<protein>
    <submittedName>
        <fullName evidence="1">Uncharacterized protein</fullName>
    </submittedName>
</protein>
<dbReference type="Proteomes" id="UP000241421">
    <property type="component" value="Unassembled WGS sequence"/>
</dbReference>